<feature type="domain" description="GFO/IDH/MocA-like oxidoreductase" evidence="2">
    <location>
        <begin position="132"/>
        <end position="259"/>
    </location>
</feature>
<dbReference type="STRING" id="228958.SAMN04488007_1174"/>
<dbReference type="InterPro" id="IPR000683">
    <property type="entry name" value="Gfo/Idh/MocA-like_OxRdtase_N"/>
</dbReference>
<proteinExistence type="predicted"/>
<dbReference type="PANTHER" id="PTHR43249">
    <property type="entry name" value="UDP-N-ACETYL-2-AMINO-2-DEOXY-D-GLUCURONATE OXIDASE"/>
    <property type="match status" value="1"/>
</dbReference>
<dbReference type="EMBL" id="FQZX01000001">
    <property type="protein sequence ID" value="SHJ71006.1"/>
    <property type="molecule type" value="Genomic_DNA"/>
</dbReference>
<dbReference type="OrthoDB" id="9795543at2"/>
<dbReference type="PANTHER" id="PTHR43249:SF1">
    <property type="entry name" value="D-GLUCOSIDE 3-DEHYDROGENASE"/>
    <property type="match status" value="1"/>
</dbReference>
<evidence type="ECO:0000259" key="1">
    <source>
        <dbReference type="Pfam" id="PF01408"/>
    </source>
</evidence>
<protein>
    <submittedName>
        <fullName evidence="3">Predicted dehydrogenase</fullName>
    </submittedName>
</protein>
<dbReference type="SUPFAM" id="SSF55347">
    <property type="entry name" value="Glyceraldehyde-3-phosphate dehydrogenase-like, C-terminal domain"/>
    <property type="match status" value="1"/>
</dbReference>
<dbReference type="AlphaFoldDB" id="A0A1M6LIK0"/>
<evidence type="ECO:0000313" key="3">
    <source>
        <dbReference type="EMBL" id="SHJ71006.1"/>
    </source>
</evidence>
<name>A0A1M6LIK0_9FLAO</name>
<reference evidence="4" key="1">
    <citation type="submission" date="2016-11" db="EMBL/GenBank/DDBJ databases">
        <authorList>
            <person name="Varghese N."/>
            <person name="Submissions S."/>
        </authorList>
    </citation>
    <scope>NUCLEOTIDE SEQUENCE [LARGE SCALE GENOMIC DNA]</scope>
    <source>
        <strain evidence="4">DSM 16478</strain>
    </source>
</reference>
<dbReference type="Proteomes" id="UP000184314">
    <property type="component" value="Unassembled WGS sequence"/>
</dbReference>
<dbReference type="InterPro" id="IPR036291">
    <property type="entry name" value="NAD(P)-bd_dom_sf"/>
</dbReference>
<evidence type="ECO:0000259" key="2">
    <source>
        <dbReference type="Pfam" id="PF22725"/>
    </source>
</evidence>
<dbReference type="GO" id="GO:0000166">
    <property type="term" value="F:nucleotide binding"/>
    <property type="evidence" value="ECO:0007669"/>
    <property type="project" value="InterPro"/>
</dbReference>
<sequence>MEEINWGIIGCGDVAEVKSGPAFQRVANSNLLSVMRRNEEKAKDFAKRHNIQHWTSNPNDILNNKNINAVYIATPPSSHLKYALQALKAGKHVYLEKPMALNADEAKQICNALKNSTNKLTMAHYRRKLPAFLKVKELLEANSIGVILHIDLQVLQSKKKLFVANVKDNWRIQPAVSGGGYFYDLAPHHIDLMIYFFGPIDKVLGLTKSTTRNANVEEIVNGIISFQNGIQFRGIWNFNVAENNQKDQCIIYGSEGSIEFSFFGSELILKTIKEEQILSFTNPKHVQEPMIQATVDYFLGKEENPCQAEDGLLVMDTIGKLDNRKSFN</sequence>
<dbReference type="InterPro" id="IPR055170">
    <property type="entry name" value="GFO_IDH_MocA-like_dom"/>
</dbReference>
<dbReference type="InterPro" id="IPR052515">
    <property type="entry name" value="Gfo/Idh/MocA_Oxidoreductase"/>
</dbReference>
<dbReference type="Pfam" id="PF01408">
    <property type="entry name" value="GFO_IDH_MocA"/>
    <property type="match status" value="1"/>
</dbReference>
<organism evidence="3 4">
    <name type="scientific">Maribacter aquivivus</name>
    <dbReference type="NCBI Taxonomy" id="228958"/>
    <lineage>
        <taxon>Bacteria</taxon>
        <taxon>Pseudomonadati</taxon>
        <taxon>Bacteroidota</taxon>
        <taxon>Flavobacteriia</taxon>
        <taxon>Flavobacteriales</taxon>
        <taxon>Flavobacteriaceae</taxon>
        <taxon>Maribacter</taxon>
    </lineage>
</organism>
<accession>A0A1M6LIK0</accession>
<dbReference type="SUPFAM" id="SSF51735">
    <property type="entry name" value="NAD(P)-binding Rossmann-fold domains"/>
    <property type="match status" value="1"/>
</dbReference>
<evidence type="ECO:0000313" key="4">
    <source>
        <dbReference type="Proteomes" id="UP000184314"/>
    </source>
</evidence>
<dbReference type="RefSeq" id="WP_073242083.1">
    <property type="nucleotide sequence ID" value="NZ_FQZX01000001.1"/>
</dbReference>
<feature type="domain" description="Gfo/Idh/MocA-like oxidoreductase N-terminal" evidence="1">
    <location>
        <begin position="4"/>
        <end position="124"/>
    </location>
</feature>
<gene>
    <name evidence="3" type="ORF">SAMN04488007_1174</name>
</gene>
<dbReference type="Pfam" id="PF22725">
    <property type="entry name" value="GFO_IDH_MocA_C3"/>
    <property type="match status" value="1"/>
</dbReference>
<keyword evidence="4" id="KW-1185">Reference proteome</keyword>
<dbReference type="Gene3D" id="3.30.360.10">
    <property type="entry name" value="Dihydrodipicolinate Reductase, domain 2"/>
    <property type="match status" value="1"/>
</dbReference>
<dbReference type="Gene3D" id="3.40.50.720">
    <property type="entry name" value="NAD(P)-binding Rossmann-like Domain"/>
    <property type="match status" value="1"/>
</dbReference>